<keyword evidence="1" id="KW-1133">Transmembrane helix</keyword>
<proteinExistence type="predicted"/>
<sequence>MKLISATRLVLIAIVLQMISSTYWLIQRLLHLGFNEIMGIYSNLSHLFFLISLFIFLKAIYDRQKS</sequence>
<keyword evidence="1" id="KW-0472">Membrane</keyword>
<keyword evidence="1" id="KW-0812">Transmembrane</keyword>
<feature type="transmembrane region" description="Helical" evidence="1">
    <location>
        <begin position="9"/>
        <end position="26"/>
    </location>
</feature>
<gene>
    <name evidence="2" type="ORF">ACFQ1M_01440</name>
</gene>
<dbReference type="EMBL" id="JBHTJH010000002">
    <property type="protein sequence ID" value="MFD0860856.1"/>
    <property type="molecule type" value="Genomic_DNA"/>
</dbReference>
<reference evidence="3" key="1">
    <citation type="journal article" date="2019" name="Int. J. Syst. Evol. Microbiol.">
        <title>The Global Catalogue of Microorganisms (GCM) 10K type strain sequencing project: providing services to taxonomists for standard genome sequencing and annotation.</title>
        <authorList>
            <consortium name="The Broad Institute Genomics Platform"/>
            <consortium name="The Broad Institute Genome Sequencing Center for Infectious Disease"/>
            <person name="Wu L."/>
            <person name="Ma J."/>
        </authorList>
    </citation>
    <scope>NUCLEOTIDE SEQUENCE [LARGE SCALE GENOMIC DNA]</scope>
    <source>
        <strain evidence="3">CCUG 62952</strain>
    </source>
</reference>
<comment type="caution">
    <text evidence="2">The sequence shown here is derived from an EMBL/GenBank/DDBJ whole genome shotgun (WGS) entry which is preliminary data.</text>
</comment>
<dbReference type="Proteomes" id="UP001596978">
    <property type="component" value="Unassembled WGS sequence"/>
</dbReference>
<evidence type="ECO:0000256" key="1">
    <source>
        <dbReference type="SAM" id="Phobius"/>
    </source>
</evidence>
<evidence type="ECO:0000313" key="3">
    <source>
        <dbReference type="Proteomes" id="UP001596978"/>
    </source>
</evidence>
<dbReference type="RefSeq" id="WP_386402772.1">
    <property type="nucleotide sequence ID" value="NZ_JBHTJH010000002.1"/>
</dbReference>
<accession>A0ABW3CSV0</accession>
<name>A0ABW3CSV0_9FLAO</name>
<organism evidence="2 3">
    <name type="scientific">Sungkyunkwania multivorans</name>
    <dbReference type="NCBI Taxonomy" id="1173618"/>
    <lineage>
        <taxon>Bacteria</taxon>
        <taxon>Pseudomonadati</taxon>
        <taxon>Bacteroidota</taxon>
        <taxon>Flavobacteriia</taxon>
        <taxon>Flavobacteriales</taxon>
        <taxon>Flavobacteriaceae</taxon>
        <taxon>Sungkyunkwania</taxon>
    </lineage>
</organism>
<keyword evidence="3" id="KW-1185">Reference proteome</keyword>
<evidence type="ECO:0000313" key="2">
    <source>
        <dbReference type="EMBL" id="MFD0860856.1"/>
    </source>
</evidence>
<feature type="transmembrane region" description="Helical" evidence="1">
    <location>
        <begin position="38"/>
        <end position="61"/>
    </location>
</feature>
<protein>
    <submittedName>
        <fullName evidence="2">Uncharacterized protein</fullName>
    </submittedName>
</protein>